<proteinExistence type="predicted"/>
<name>A0A0E9RQ10_ANGAN</name>
<protein>
    <submittedName>
        <fullName evidence="2">Uncharacterized protein</fullName>
    </submittedName>
</protein>
<dbReference type="EMBL" id="GBXM01078139">
    <property type="protein sequence ID" value="JAH30438.1"/>
    <property type="molecule type" value="Transcribed_RNA"/>
</dbReference>
<sequence length="54" mass="6054">MKVLMYVINMLVDLVQLVSVTDISGITEWVSDNFILIIVMIREAGFTRSGTCSM</sequence>
<evidence type="ECO:0000256" key="1">
    <source>
        <dbReference type="SAM" id="SignalP"/>
    </source>
</evidence>
<reference evidence="2" key="1">
    <citation type="submission" date="2014-11" db="EMBL/GenBank/DDBJ databases">
        <authorList>
            <person name="Amaro Gonzalez C."/>
        </authorList>
    </citation>
    <scope>NUCLEOTIDE SEQUENCE</scope>
</reference>
<feature type="signal peptide" evidence="1">
    <location>
        <begin position="1"/>
        <end position="20"/>
    </location>
</feature>
<dbReference type="EMBL" id="GBXM01077944">
    <property type="protein sequence ID" value="JAH30633.1"/>
    <property type="molecule type" value="Transcribed_RNA"/>
</dbReference>
<accession>A0A0E9RQ10</accession>
<organism evidence="2">
    <name type="scientific">Anguilla anguilla</name>
    <name type="common">European freshwater eel</name>
    <name type="synonym">Muraena anguilla</name>
    <dbReference type="NCBI Taxonomy" id="7936"/>
    <lineage>
        <taxon>Eukaryota</taxon>
        <taxon>Metazoa</taxon>
        <taxon>Chordata</taxon>
        <taxon>Craniata</taxon>
        <taxon>Vertebrata</taxon>
        <taxon>Euteleostomi</taxon>
        <taxon>Actinopterygii</taxon>
        <taxon>Neopterygii</taxon>
        <taxon>Teleostei</taxon>
        <taxon>Anguilliformes</taxon>
        <taxon>Anguillidae</taxon>
        <taxon>Anguilla</taxon>
    </lineage>
</organism>
<evidence type="ECO:0000313" key="2">
    <source>
        <dbReference type="EMBL" id="JAH30438.1"/>
    </source>
</evidence>
<feature type="chain" id="PRO_5007401395" evidence="1">
    <location>
        <begin position="21"/>
        <end position="54"/>
    </location>
</feature>
<reference evidence="2" key="2">
    <citation type="journal article" date="2015" name="Fish Shellfish Immunol.">
        <title>Early steps in the European eel (Anguilla anguilla)-Vibrio vulnificus interaction in the gills: Role of the RtxA13 toxin.</title>
        <authorList>
            <person name="Callol A."/>
            <person name="Pajuelo D."/>
            <person name="Ebbesson L."/>
            <person name="Teles M."/>
            <person name="MacKenzie S."/>
            <person name="Amaro C."/>
        </authorList>
    </citation>
    <scope>NUCLEOTIDE SEQUENCE</scope>
</reference>
<keyword evidence="1" id="KW-0732">Signal</keyword>
<dbReference type="AlphaFoldDB" id="A0A0E9RQ10"/>